<comment type="caution">
    <text evidence="8">The sequence shown here is derived from an EMBL/GenBank/DDBJ whole genome shotgun (WGS) entry which is preliminary data.</text>
</comment>
<gene>
    <name evidence="8" type="ORF">GTP77_14985</name>
</gene>
<name>A0A7X4HCB7_9BURK</name>
<keyword evidence="3 6" id="KW-0732">Signal</keyword>
<dbReference type="GO" id="GO:0016139">
    <property type="term" value="P:glycoside catabolic process"/>
    <property type="evidence" value="ECO:0007669"/>
    <property type="project" value="TreeGrafter"/>
</dbReference>
<dbReference type="PANTHER" id="PTHR10030:SF37">
    <property type="entry name" value="ALPHA-L-FUCOSIDASE-RELATED"/>
    <property type="match status" value="1"/>
</dbReference>
<keyword evidence="4" id="KW-0378">Hydrolase</keyword>
<dbReference type="PANTHER" id="PTHR10030">
    <property type="entry name" value="ALPHA-L-FUCOSIDASE"/>
    <property type="match status" value="1"/>
</dbReference>
<dbReference type="Gene3D" id="2.60.40.1180">
    <property type="entry name" value="Golgi alpha-mannosidase II"/>
    <property type="match status" value="1"/>
</dbReference>
<dbReference type="AlphaFoldDB" id="A0A7X4HCB7"/>
<dbReference type="InterPro" id="IPR057739">
    <property type="entry name" value="Glyco_hydro_29_N"/>
</dbReference>
<dbReference type="InterPro" id="IPR000933">
    <property type="entry name" value="Glyco_hydro_29"/>
</dbReference>
<accession>A0A7X4HCB7</accession>
<evidence type="ECO:0000313" key="9">
    <source>
        <dbReference type="Proteomes" id="UP000450676"/>
    </source>
</evidence>
<dbReference type="GO" id="GO:0004560">
    <property type="term" value="F:alpha-L-fucosidase activity"/>
    <property type="evidence" value="ECO:0007669"/>
    <property type="project" value="InterPro"/>
</dbReference>
<feature type="chain" id="PRO_5031446167" description="alpha-L-fucosidase" evidence="6">
    <location>
        <begin position="25"/>
        <end position="519"/>
    </location>
</feature>
<evidence type="ECO:0000259" key="7">
    <source>
        <dbReference type="Pfam" id="PF01120"/>
    </source>
</evidence>
<dbReference type="InterPro" id="IPR017853">
    <property type="entry name" value="GH"/>
</dbReference>
<dbReference type="RefSeq" id="WP_161072955.1">
    <property type="nucleotide sequence ID" value="NZ_CP086370.1"/>
</dbReference>
<evidence type="ECO:0000256" key="4">
    <source>
        <dbReference type="ARBA" id="ARBA00022801"/>
    </source>
</evidence>
<keyword evidence="5" id="KW-0326">Glycosidase</keyword>
<dbReference type="GO" id="GO:0005764">
    <property type="term" value="C:lysosome"/>
    <property type="evidence" value="ECO:0007669"/>
    <property type="project" value="TreeGrafter"/>
</dbReference>
<dbReference type="EC" id="3.2.1.51" evidence="2"/>
<proteinExistence type="inferred from homology"/>
<dbReference type="InterPro" id="IPR013780">
    <property type="entry name" value="Glyco_hydro_b"/>
</dbReference>
<dbReference type="Gene3D" id="3.20.20.80">
    <property type="entry name" value="Glycosidases"/>
    <property type="match status" value="1"/>
</dbReference>
<evidence type="ECO:0000313" key="8">
    <source>
        <dbReference type="EMBL" id="MYN08641.1"/>
    </source>
</evidence>
<evidence type="ECO:0000256" key="6">
    <source>
        <dbReference type="SAM" id="SignalP"/>
    </source>
</evidence>
<evidence type="ECO:0000256" key="2">
    <source>
        <dbReference type="ARBA" id="ARBA00012662"/>
    </source>
</evidence>
<reference evidence="8 9" key="1">
    <citation type="submission" date="2019-12" db="EMBL/GenBank/DDBJ databases">
        <title>Novel species isolated from a subtropical stream in China.</title>
        <authorList>
            <person name="Lu H."/>
        </authorList>
    </citation>
    <scope>NUCLEOTIDE SEQUENCE [LARGE SCALE GENOMIC DNA]</scope>
    <source>
        <strain evidence="8 9">FT127W</strain>
    </source>
</reference>
<feature type="domain" description="Glycoside hydrolase family 29 N-terminal" evidence="7">
    <location>
        <begin position="68"/>
        <end position="427"/>
    </location>
</feature>
<evidence type="ECO:0000256" key="5">
    <source>
        <dbReference type="ARBA" id="ARBA00023295"/>
    </source>
</evidence>
<comment type="similarity">
    <text evidence="1">Belongs to the glycosyl hydrolase 29 family.</text>
</comment>
<dbReference type="EMBL" id="WWCU01000015">
    <property type="protein sequence ID" value="MYN08641.1"/>
    <property type="molecule type" value="Genomic_DNA"/>
</dbReference>
<dbReference type="Pfam" id="PF01120">
    <property type="entry name" value="Alpha_L_fucos"/>
    <property type="match status" value="1"/>
</dbReference>
<protein>
    <recommendedName>
        <fullName evidence="2">alpha-L-fucosidase</fullName>
        <ecNumber evidence="2">3.2.1.51</ecNumber>
    </recommendedName>
</protein>
<dbReference type="Proteomes" id="UP000450676">
    <property type="component" value="Unassembled WGS sequence"/>
</dbReference>
<organism evidence="8 9">
    <name type="scientific">Pseudoduganella aquatica</name>
    <dbReference type="NCBI Taxonomy" id="2660641"/>
    <lineage>
        <taxon>Bacteria</taxon>
        <taxon>Pseudomonadati</taxon>
        <taxon>Pseudomonadota</taxon>
        <taxon>Betaproteobacteria</taxon>
        <taxon>Burkholderiales</taxon>
        <taxon>Oxalobacteraceae</taxon>
        <taxon>Telluria group</taxon>
        <taxon>Pseudoduganella</taxon>
    </lineage>
</organism>
<dbReference type="SUPFAM" id="SSF51445">
    <property type="entry name" value="(Trans)glycosidases"/>
    <property type="match status" value="1"/>
</dbReference>
<evidence type="ECO:0000256" key="3">
    <source>
        <dbReference type="ARBA" id="ARBA00022729"/>
    </source>
</evidence>
<dbReference type="SMART" id="SM00812">
    <property type="entry name" value="Alpha_L_fucos"/>
    <property type="match status" value="1"/>
</dbReference>
<evidence type="ECO:0000256" key="1">
    <source>
        <dbReference type="ARBA" id="ARBA00007951"/>
    </source>
</evidence>
<sequence length="519" mass="56875">MLRAPLLSGLTLAVLASTLTGADAGPLPKPDRGGVPESKLYDYGVMGPPATPATVAAADAAVATPLPPGPYAADWESIRKNYRTPAWFEDAKFGIFMHWGVYAVPAYHNEWYEKHMYGADLAWHTATFGPPERFGYKDFIPRFKQEKFDAAQWATLFRRAGARFVMPSAQHHDNFALWDSHVTPFNAKRMGPKRDLIGELAAAVRKEGMKFGVSNHGVENFTFINPPEALEARLKAAKADLYDPEWAAFYNVADRSQPAMARFLTDWVNRNLELIDQYQPDILWFDNGVNLRVLDPLKLRVAAYYYNRAQAWNKEVSISTKFVAYAPSNDDAQQVGSIIDFEKIGVRSPPDIRPGPWMVDDTIGSTWGYTNGMKVAGGAAIIGRLVDTASKGGFYLLNLSPKADGTIPEEQQRTLLDVGAWLDANGEAIYGTRPWKQFGEEGWRFTSKGTAVYAIGAPRDGSVVLRVLGPGAGKVRGVEQLGRDGALPFRQTQEGLTVEGISSAPGALGGAPSALKITF</sequence>
<keyword evidence="9" id="KW-1185">Reference proteome</keyword>
<feature type="signal peptide" evidence="6">
    <location>
        <begin position="1"/>
        <end position="24"/>
    </location>
</feature>
<dbReference type="GO" id="GO:0006004">
    <property type="term" value="P:fucose metabolic process"/>
    <property type="evidence" value="ECO:0007669"/>
    <property type="project" value="TreeGrafter"/>
</dbReference>